<gene>
    <name evidence="1" type="ORF">GE300_03845</name>
</gene>
<sequence>MAQINEQRMAGDIDGDFVVFLIGMRINRPWKLHKWLPVVMGMPRMLKELDVLPAEETGFLGHNGLGLGTIVQYWRSFDHLEAYARSKDHAHFPAWIAFNKRMKTSRTDVGIWHETYLVKAGQYEAIYSGMPPYGLGRISRLVPATGNRNEARARLTG</sequence>
<reference evidence="1 2" key="1">
    <citation type="submission" date="2019-10" db="EMBL/GenBank/DDBJ databases">
        <title>Cognatihalovulum marinum gen. nov. sp. nov., a new member of the family Rhodobacteraceae isolated from deep seawater of the Northwest Indian Ocean.</title>
        <authorList>
            <person name="Ruan C."/>
            <person name="Wang J."/>
            <person name="Zheng X."/>
            <person name="Song L."/>
            <person name="Zhu Y."/>
            <person name="Huang Y."/>
            <person name="Lu Z."/>
            <person name="Du W."/>
            <person name="Huang L."/>
            <person name="Dai X."/>
        </authorList>
    </citation>
    <scope>NUCLEOTIDE SEQUENCE [LARGE SCALE GENOMIC DNA]</scope>
    <source>
        <strain evidence="1 2">2CG4</strain>
    </source>
</reference>
<dbReference type="RefSeq" id="WP_154445094.1">
    <property type="nucleotide sequence ID" value="NZ_WIND01000002.1"/>
</dbReference>
<name>A0A6L5YWJ8_9RHOB</name>
<protein>
    <submittedName>
        <fullName evidence="1">DUF4188 domain-containing protein</fullName>
    </submittedName>
</protein>
<dbReference type="InterPro" id="IPR025444">
    <property type="entry name" value="Monooxy_af470"/>
</dbReference>
<comment type="caution">
    <text evidence="1">The sequence shown here is derived from an EMBL/GenBank/DDBJ whole genome shotgun (WGS) entry which is preliminary data.</text>
</comment>
<dbReference type="AlphaFoldDB" id="A0A6L5YWJ8"/>
<evidence type="ECO:0000313" key="1">
    <source>
        <dbReference type="EMBL" id="MSU88753.1"/>
    </source>
</evidence>
<accession>A0A6L5YWJ8</accession>
<proteinExistence type="predicted"/>
<keyword evidence="2" id="KW-1185">Reference proteome</keyword>
<dbReference type="Pfam" id="PF13826">
    <property type="entry name" value="Monooxy_af470-like"/>
    <property type="match status" value="1"/>
</dbReference>
<organism evidence="1 2">
    <name type="scientific">Halovulum marinum</name>
    <dbReference type="NCBI Taxonomy" id="2662447"/>
    <lineage>
        <taxon>Bacteria</taxon>
        <taxon>Pseudomonadati</taxon>
        <taxon>Pseudomonadota</taxon>
        <taxon>Alphaproteobacteria</taxon>
        <taxon>Rhodobacterales</taxon>
        <taxon>Paracoccaceae</taxon>
        <taxon>Halovulum</taxon>
    </lineage>
</organism>
<dbReference type="EMBL" id="WIND01000002">
    <property type="protein sequence ID" value="MSU88753.1"/>
    <property type="molecule type" value="Genomic_DNA"/>
</dbReference>
<evidence type="ECO:0000313" key="2">
    <source>
        <dbReference type="Proteomes" id="UP000474957"/>
    </source>
</evidence>
<dbReference type="Proteomes" id="UP000474957">
    <property type="component" value="Unassembled WGS sequence"/>
</dbReference>